<accession>A0A183E128</accession>
<dbReference type="AlphaFoldDB" id="A0A183E128"/>
<evidence type="ECO:0000313" key="1">
    <source>
        <dbReference type="WBParaSite" id="GPUH_0001468801-mRNA-1"/>
    </source>
</evidence>
<sequence length="114" mass="12735">LKAYHSSTAYQQYLSAKSRAKANDKSNTVGGVIAVSDKCRRHMVQNIEEPRPVNVFAATPLTFKKQISVIPNDKHCRFLFGLKIYTYFCYSHTICSSGPAIRGTRIMVGGYVSK</sequence>
<dbReference type="WBParaSite" id="GPUH_0001468801-mRNA-1">
    <property type="protein sequence ID" value="GPUH_0001468801-mRNA-1"/>
    <property type="gene ID" value="GPUH_0001468801"/>
</dbReference>
<reference evidence="1" key="1">
    <citation type="submission" date="2016-06" db="UniProtKB">
        <authorList>
            <consortium name="WormBaseParasite"/>
        </authorList>
    </citation>
    <scope>IDENTIFICATION</scope>
</reference>
<name>A0A183E128_9BILA</name>
<protein>
    <submittedName>
        <fullName evidence="1">SCP domain-containing protein</fullName>
    </submittedName>
</protein>
<organism evidence="1">
    <name type="scientific">Gongylonema pulchrum</name>
    <dbReference type="NCBI Taxonomy" id="637853"/>
    <lineage>
        <taxon>Eukaryota</taxon>
        <taxon>Metazoa</taxon>
        <taxon>Ecdysozoa</taxon>
        <taxon>Nematoda</taxon>
        <taxon>Chromadorea</taxon>
        <taxon>Rhabditida</taxon>
        <taxon>Spirurina</taxon>
        <taxon>Spiruromorpha</taxon>
        <taxon>Spiruroidea</taxon>
        <taxon>Gongylonematidae</taxon>
        <taxon>Gongylonema</taxon>
    </lineage>
</organism>
<proteinExistence type="predicted"/>